<name>A0AAV3RA51_LITER</name>
<dbReference type="Proteomes" id="UP001454036">
    <property type="component" value="Unassembled WGS sequence"/>
</dbReference>
<evidence type="ECO:0000313" key="2">
    <source>
        <dbReference type="Proteomes" id="UP001454036"/>
    </source>
</evidence>
<sequence>MDDYMRHIVRSSLDMMEFDFHATCEVLDIPHNNFNLRSNLLSPRKHVYKMFGVAFCFNALSVMCISKFQCASKCYIFCHQRGNNLNTFSALLQEITTVVPAYHPTSPLPDSLYHAASEFNFLHP</sequence>
<protein>
    <submittedName>
        <fullName evidence="1">Uncharacterized protein</fullName>
    </submittedName>
</protein>
<proteinExistence type="predicted"/>
<dbReference type="AlphaFoldDB" id="A0AAV3RA51"/>
<accession>A0AAV3RA51</accession>
<dbReference type="EMBL" id="BAABME010008011">
    <property type="protein sequence ID" value="GAA0172201.1"/>
    <property type="molecule type" value="Genomic_DNA"/>
</dbReference>
<evidence type="ECO:0000313" key="1">
    <source>
        <dbReference type="EMBL" id="GAA0172201.1"/>
    </source>
</evidence>
<reference evidence="1 2" key="1">
    <citation type="submission" date="2024-01" db="EMBL/GenBank/DDBJ databases">
        <title>The complete chloroplast genome sequence of Lithospermum erythrorhizon: insights into the phylogenetic relationship among Boraginaceae species and the maternal lineages of purple gromwells.</title>
        <authorList>
            <person name="Okada T."/>
            <person name="Watanabe K."/>
        </authorList>
    </citation>
    <scope>NUCLEOTIDE SEQUENCE [LARGE SCALE GENOMIC DNA]</scope>
</reference>
<comment type="caution">
    <text evidence="1">The sequence shown here is derived from an EMBL/GenBank/DDBJ whole genome shotgun (WGS) entry which is preliminary data.</text>
</comment>
<keyword evidence="2" id="KW-1185">Reference proteome</keyword>
<gene>
    <name evidence="1" type="ORF">LIER_26069</name>
</gene>
<organism evidence="1 2">
    <name type="scientific">Lithospermum erythrorhizon</name>
    <name type="common">Purple gromwell</name>
    <name type="synonym">Lithospermum officinale var. erythrorhizon</name>
    <dbReference type="NCBI Taxonomy" id="34254"/>
    <lineage>
        <taxon>Eukaryota</taxon>
        <taxon>Viridiplantae</taxon>
        <taxon>Streptophyta</taxon>
        <taxon>Embryophyta</taxon>
        <taxon>Tracheophyta</taxon>
        <taxon>Spermatophyta</taxon>
        <taxon>Magnoliopsida</taxon>
        <taxon>eudicotyledons</taxon>
        <taxon>Gunneridae</taxon>
        <taxon>Pentapetalae</taxon>
        <taxon>asterids</taxon>
        <taxon>lamiids</taxon>
        <taxon>Boraginales</taxon>
        <taxon>Boraginaceae</taxon>
        <taxon>Boraginoideae</taxon>
        <taxon>Lithospermeae</taxon>
        <taxon>Lithospermum</taxon>
    </lineage>
</organism>